<dbReference type="AlphaFoldDB" id="A0AAW8VPT3"/>
<proteinExistence type="predicted"/>
<dbReference type="SUPFAM" id="SSF52540">
    <property type="entry name" value="P-loop containing nucleoside triphosphate hydrolases"/>
    <property type="match status" value="1"/>
</dbReference>
<dbReference type="PANTHER" id="PTHR11070:SF2">
    <property type="entry name" value="ATP-DEPENDENT DNA HELICASE SRS2"/>
    <property type="match status" value="1"/>
</dbReference>
<protein>
    <recommendedName>
        <fullName evidence="1">DNA 3'-5' helicase II</fullName>
    </recommendedName>
</protein>
<evidence type="ECO:0000313" key="4">
    <source>
        <dbReference type="Proteomes" id="UP001266995"/>
    </source>
</evidence>
<evidence type="ECO:0000313" key="3">
    <source>
        <dbReference type="EMBL" id="MDT4514011.1"/>
    </source>
</evidence>
<dbReference type="PANTHER" id="PTHR11070">
    <property type="entry name" value="UVRD / RECB / PCRA DNA HELICASE FAMILY MEMBER"/>
    <property type="match status" value="1"/>
</dbReference>
<dbReference type="RefSeq" id="WP_195739085.1">
    <property type="nucleotide sequence ID" value="NZ_JADMQL010000012.1"/>
</dbReference>
<dbReference type="EMBL" id="JAVSNH010000002">
    <property type="protein sequence ID" value="MDT4514011.1"/>
    <property type="molecule type" value="Genomic_DNA"/>
</dbReference>
<dbReference type="GO" id="GO:0005524">
    <property type="term" value="F:ATP binding"/>
    <property type="evidence" value="ECO:0007669"/>
    <property type="project" value="InterPro"/>
</dbReference>
<evidence type="ECO:0000259" key="2">
    <source>
        <dbReference type="Pfam" id="PF08378"/>
    </source>
</evidence>
<accession>A0AAW8VPT3</accession>
<sequence length="731" mass="86788">MPIFYPDLEKIQSFRVRPTEGEWTLLAFLNNTLDDSFEVYFNPFLNGDRPDVLIMRKGYGVMIIEVKDWNLNNFKLDDKKKWIYIPNGSVVKSPIDQVLKYKNNLYDLHIEDLLQMKIMDYRHFNIVSCAIYFHCATQYKLNSMLVTPFSNDKKYQTFLHYNINLIGRDSLEEAVFNKILESRYLKARNTSWLFKDNLYANFKRILSPSIHLQSQGIAYKYSTKQREIIYSTTLEQRIKGVFGSGKTTVLAARAVQAYKRALARNNNPKILILTFNITLKNFIHDKLNRVNEEFSAENFVIINYHQFINAELNNLNIEFEFPEYLSPEEKTAYLERMYYGNIELFQKNQDKIVKYDAILIDEIQDYHRNWMVILKSFFRNPEGDYVLFGDVKQNIYGQPTEKKDVVTNVRGVNELKYCFRSDFKVRDLAQSFQKNIFQDKYDIDDMSENETFFGQTLEKEGYINYMLLSSNNRDRVVALYNIIRGNILNKNSNISPNDITILGYTTKLLRIFDAYYRHASHEKTNSMLETIEVMYMVHLNFLGKNLQETNSNYGWFKNITKHFQQKIFPNRSRLYDNDYITIRQHIAKLFTIYDLYETYSDTFETNMNEVCIRCHIPLKAFKAFREHYKEALSQFKNEVYSDNYKSIRDNKKLHFWMNSGTVKISTINSFKGWESEVVFLIIEPKYEKDNSFNLAFDELLYTGLTRCKKNLIIINFGNIEYDAKIRPLIEI</sequence>
<dbReference type="GO" id="GO:0000725">
    <property type="term" value="P:recombinational repair"/>
    <property type="evidence" value="ECO:0007669"/>
    <property type="project" value="TreeGrafter"/>
</dbReference>
<gene>
    <name evidence="3" type="ORF">RO785_23890</name>
</gene>
<dbReference type="GO" id="GO:0003677">
    <property type="term" value="F:DNA binding"/>
    <property type="evidence" value="ECO:0007669"/>
    <property type="project" value="InterPro"/>
</dbReference>
<feature type="domain" description="NERD" evidence="2">
    <location>
        <begin position="19"/>
        <end position="108"/>
    </location>
</feature>
<dbReference type="Pfam" id="PF13245">
    <property type="entry name" value="AAA_19"/>
    <property type="match status" value="1"/>
</dbReference>
<dbReference type="GO" id="GO:0043138">
    <property type="term" value="F:3'-5' DNA helicase activity"/>
    <property type="evidence" value="ECO:0007669"/>
    <property type="project" value="TreeGrafter"/>
</dbReference>
<comment type="caution">
    <text evidence="3">The sequence shown here is derived from an EMBL/GenBank/DDBJ whole genome shotgun (WGS) entry which is preliminary data.</text>
</comment>
<name>A0AAW8VPT3_9BACE</name>
<reference evidence="3" key="1">
    <citation type="submission" date="2023-08" db="EMBL/GenBank/DDBJ databases">
        <title>Reintroducing virulent viruses to syntetic microbiomes.</title>
        <authorList>
            <person name="Wilde J."/>
            <person name="Boyes R."/>
            <person name="Robinson A.V."/>
            <person name="Daisley B.A."/>
            <person name="Allen-Vercoe E."/>
        </authorList>
    </citation>
    <scope>NUCLEOTIDE SEQUENCE</scope>
    <source>
        <strain evidence="3">225I_12FAA</strain>
    </source>
</reference>
<dbReference type="Pfam" id="PF08378">
    <property type="entry name" value="NERD"/>
    <property type="match status" value="1"/>
</dbReference>
<dbReference type="InterPro" id="IPR027417">
    <property type="entry name" value="P-loop_NTPase"/>
</dbReference>
<evidence type="ECO:0000256" key="1">
    <source>
        <dbReference type="ARBA" id="ARBA00034923"/>
    </source>
</evidence>
<organism evidence="3 4">
    <name type="scientific">Bacteroides cellulosilyticus</name>
    <dbReference type="NCBI Taxonomy" id="246787"/>
    <lineage>
        <taxon>Bacteria</taxon>
        <taxon>Pseudomonadati</taxon>
        <taxon>Bacteroidota</taxon>
        <taxon>Bacteroidia</taxon>
        <taxon>Bacteroidales</taxon>
        <taxon>Bacteroidaceae</taxon>
        <taxon>Bacteroides</taxon>
    </lineage>
</organism>
<dbReference type="Proteomes" id="UP001266995">
    <property type="component" value="Unassembled WGS sequence"/>
</dbReference>
<dbReference type="Gene3D" id="3.40.50.300">
    <property type="entry name" value="P-loop containing nucleotide triphosphate hydrolases"/>
    <property type="match status" value="2"/>
</dbReference>
<dbReference type="InterPro" id="IPR000212">
    <property type="entry name" value="DNA_helicase_UvrD/REP"/>
</dbReference>
<dbReference type="InterPro" id="IPR011528">
    <property type="entry name" value="NERD"/>
</dbReference>